<protein>
    <submittedName>
        <fullName evidence="10">ABC transporter, ATP-binding protein</fullName>
    </submittedName>
</protein>
<dbReference type="AlphaFoldDB" id="A0A0H4XJQ4"/>
<dbReference type="SUPFAM" id="SSF52540">
    <property type="entry name" value="P-loop containing nucleoside triphosphate hydrolases"/>
    <property type="match status" value="1"/>
</dbReference>
<evidence type="ECO:0000256" key="8">
    <source>
        <dbReference type="ARBA" id="ARBA00023136"/>
    </source>
</evidence>
<evidence type="ECO:0000256" key="4">
    <source>
        <dbReference type="ARBA" id="ARBA00022475"/>
    </source>
</evidence>
<dbReference type="KEGG" id="mym:A176_005384"/>
<dbReference type="OrthoDB" id="9809450at2"/>
<keyword evidence="4" id="KW-1003">Cell membrane</keyword>
<evidence type="ECO:0000313" key="11">
    <source>
        <dbReference type="Proteomes" id="UP000009026"/>
    </source>
</evidence>
<dbReference type="PROSITE" id="PS00211">
    <property type="entry name" value="ABC_TRANSPORTER_1"/>
    <property type="match status" value="1"/>
</dbReference>
<dbReference type="Proteomes" id="UP000009026">
    <property type="component" value="Chromosome"/>
</dbReference>
<dbReference type="Pfam" id="PF13732">
    <property type="entry name" value="DrrA1-3_C"/>
    <property type="match status" value="1"/>
</dbReference>
<keyword evidence="6 10" id="KW-0067">ATP-binding</keyword>
<keyword evidence="8" id="KW-0472">Membrane</keyword>
<dbReference type="Gene3D" id="3.40.50.300">
    <property type="entry name" value="P-loop containing nucleotide triphosphate hydrolases"/>
    <property type="match status" value="1"/>
</dbReference>
<evidence type="ECO:0000256" key="1">
    <source>
        <dbReference type="ARBA" id="ARBA00004236"/>
    </source>
</evidence>
<dbReference type="GO" id="GO:0005886">
    <property type="term" value="C:plasma membrane"/>
    <property type="evidence" value="ECO:0007669"/>
    <property type="project" value="UniProtKB-SubCell"/>
</dbReference>
<keyword evidence="3" id="KW-0536">Nodulation</keyword>
<dbReference type="RefSeq" id="WP_002638234.1">
    <property type="nucleotide sequence ID" value="NZ_CP012109.1"/>
</dbReference>
<reference evidence="10 11" key="1">
    <citation type="journal article" date="2016" name="PLoS ONE">
        <title>Complete Genome Sequence and Comparative Genomics of a Novel Myxobacterium Myxococcus hansupus.</title>
        <authorList>
            <person name="Sharma G."/>
            <person name="Narwani T."/>
            <person name="Subramanian S."/>
        </authorList>
    </citation>
    <scope>NUCLEOTIDE SEQUENCE [LARGE SCALE GENOMIC DNA]</scope>
    <source>
        <strain evidence="11">mixupus</strain>
    </source>
</reference>
<dbReference type="InterPro" id="IPR003593">
    <property type="entry name" value="AAA+_ATPase"/>
</dbReference>
<dbReference type="PANTHER" id="PTHR42711">
    <property type="entry name" value="ABC TRANSPORTER ATP-BINDING PROTEIN"/>
    <property type="match status" value="1"/>
</dbReference>
<dbReference type="SMART" id="SM00382">
    <property type="entry name" value="AAA"/>
    <property type="match status" value="1"/>
</dbReference>
<gene>
    <name evidence="10" type="ORF">A176_005384</name>
</gene>
<dbReference type="Pfam" id="PF00005">
    <property type="entry name" value="ABC_tran"/>
    <property type="match status" value="1"/>
</dbReference>
<accession>A0A0H4XJQ4</accession>
<dbReference type="EMBL" id="CP012109">
    <property type="protein sequence ID" value="AKQ68472.1"/>
    <property type="molecule type" value="Genomic_DNA"/>
</dbReference>
<sequence length="316" mass="34587">MTHPDELAIEVKGLVKRFGDVTAVDGIDLDIRRGECVGLLGPNGAGKTTTVEILEGLQPATSGDVRLLGLRWATDAAVLRQRIGMTLQETRLVDQLKVEEMVKLFASFYPRPLPVETLIGMVQLGEKREARVGKLSGGQKQRLALALALAGDPDVLFLDEPTTGLDPQSRRSLWDVVTQLKARGRTVVLTTHYMDEAEVLCDRLVIIDRGRVIARGTPRDIITSLGAEQVIELEAEPSPDLERLRPLASVVAVQRHSGRITVRVKALHLALPEVLREVAAGGGELRHLSTRRPTLDDVFIDMTGRSLRESAEEKAA</sequence>
<evidence type="ECO:0000256" key="3">
    <source>
        <dbReference type="ARBA" id="ARBA00022458"/>
    </source>
</evidence>
<evidence type="ECO:0000256" key="7">
    <source>
        <dbReference type="ARBA" id="ARBA00022967"/>
    </source>
</evidence>
<dbReference type="PANTHER" id="PTHR42711:SF17">
    <property type="entry name" value="ABC TRANSPORTER ATP-BINDING PROTEIN"/>
    <property type="match status" value="1"/>
</dbReference>
<keyword evidence="11" id="KW-1185">Reference proteome</keyword>
<comment type="subcellular location">
    <subcellularLocation>
        <location evidence="1">Cell membrane</location>
    </subcellularLocation>
</comment>
<dbReference type="InterPro" id="IPR025302">
    <property type="entry name" value="DrrA1/2-like_C"/>
</dbReference>
<evidence type="ECO:0000256" key="2">
    <source>
        <dbReference type="ARBA" id="ARBA00022448"/>
    </source>
</evidence>
<dbReference type="GO" id="GO:0005524">
    <property type="term" value="F:ATP binding"/>
    <property type="evidence" value="ECO:0007669"/>
    <property type="project" value="UniProtKB-KW"/>
</dbReference>
<dbReference type="PROSITE" id="PS50893">
    <property type="entry name" value="ABC_TRANSPORTER_2"/>
    <property type="match status" value="1"/>
</dbReference>
<evidence type="ECO:0000313" key="10">
    <source>
        <dbReference type="EMBL" id="AKQ68472.1"/>
    </source>
</evidence>
<keyword evidence="7" id="KW-1278">Translocase</keyword>
<dbReference type="InterPro" id="IPR027417">
    <property type="entry name" value="P-loop_NTPase"/>
</dbReference>
<dbReference type="PATRIC" id="fig|1297742.4.peg.5471"/>
<dbReference type="STRING" id="1297742.A176_005384"/>
<dbReference type="GO" id="GO:0016887">
    <property type="term" value="F:ATP hydrolysis activity"/>
    <property type="evidence" value="ECO:0007669"/>
    <property type="project" value="InterPro"/>
</dbReference>
<dbReference type="InterPro" id="IPR017871">
    <property type="entry name" value="ABC_transporter-like_CS"/>
</dbReference>
<proteinExistence type="predicted"/>
<keyword evidence="2" id="KW-0813">Transport</keyword>
<evidence type="ECO:0000259" key="9">
    <source>
        <dbReference type="PROSITE" id="PS50893"/>
    </source>
</evidence>
<dbReference type="CDD" id="cd03263">
    <property type="entry name" value="ABC_subfamily_A"/>
    <property type="match status" value="1"/>
</dbReference>
<evidence type="ECO:0000256" key="6">
    <source>
        <dbReference type="ARBA" id="ARBA00022840"/>
    </source>
</evidence>
<organism evidence="10 11">
    <name type="scientific">Pseudomyxococcus hansupus</name>
    <dbReference type="NCBI Taxonomy" id="1297742"/>
    <lineage>
        <taxon>Bacteria</taxon>
        <taxon>Pseudomonadati</taxon>
        <taxon>Myxococcota</taxon>
        <taxon>Myxococcia</taxon>
        <taxon>Myxococcales</taxon>
        <taxon>Cystobacterineae</taxon>
        <taxon>Myxococcaceae</taxon>
        <taxon>Pseudomyxococcus</taxon>
    </lineage>
</organism>
<dbReference type="InterPro" id="IPR050763">
    <property type="entry name" value="ABC_transporter_ATP-binding"/>
</dbReference>
<keyword evidence="5" id="KW-0547">Nucleotide-binding</keyword>
<feature type="domain" description="ABC transporter" evidence="9">
    <location>
        <begin position="9"/>
        <end position="234"/>
    </location>
</feature>
<dbReference type="eggNOG" id="COG1131">
    <property type="taxonomic scope" value="Bacteria"/>
</dbReference>
<evidence type="ECO:0000256" key="5">
    <source>
        <dbReference type="ARBA" id="ARBA00022741"/>
    </source>
</evidence>
<name>A0A0H4XJQ4_9BACT</name>
<dbReference type="InterPro" id="IPR003439">
    <property type="entry name" value="ABC_transporter-like_ATP-bd"/>
</dbReference>
<dbReference type="FunFam" id="3.40.50.300:FF:000589">
    <property type="entry name" value="ABC transporter, ATP-binding subunit"/>
    <property type="match status" value="1"/>
</dbReference>